<keyword evidence="3" id="KW-0496">Mitochondrion</keyword>
<evidence type="ECO:0000313" key="3">
    <source>
        <dbReference type="EMBL" id="SPR01650.1"/>
    </source>
</evidence>
<dbReference type="PANTHER" id="PTHR43736">
    <property type="entry name" value="ADP-RIBOSE PYROPHOSPHATASE"/>
    <property type="match status" value="1"/>
</dbReference>
<name>A0A3P3YPB8_PLABS</name>
<proteinExistence type="predicted"/>
<feature type="domain" description="Nudix hydrolase" evidence="2">
    <location>
        <begin position="494"/>
        <end position="626"/>
    </location>
</feature>
<organism evidence="3 4">
    <name type="scientific">Plasmodiophora brassicae</name>
    <name type="common">Clubroot disease agent</name>
    <dbReference type="NCBI Taxonomy" id="37360"/>
    <lineage>
        <taxon>Eukaryota</taxon>
        <taxon>Sar</taxon>
        <taxon>Rhizaria</taxon>
        <taxon>Endomyxa</taxon>
        <taxon>Phytomyxea</taxon>
        <taxon>Plasmodiophorida</taxon>
        <taxon>Plasmodiophoridae</taxon>
        <taxon>Plasmodiophora</taxon>
    </lineage>
</organism>
<dbReference type="CDD" id="cd18873">
    <property type="entry name" value="NUDIX_NadM_like"/>
    <property type="match status" value="4"/>
</dbReference>
<feature type="signal peptide" evidence="1">
    <location>
        <begin position="1"/>
        <end position="24"/>
    </location>
</feature>
<evidence type="ECO:0000313" key="4">
    <source>
        <dbReference type="Proteomes" id="UP000290189"/>
    </source>
</evidence>
<dbReference type="EMBL" id="OVEO01000018">
    <property type="protein sequence ID" value="SPR01650.1"/>
    <property type="molecule type" value="Genomic_DNA"/>
</dbReference>
<feature type="chain" id="PRO_5017949867" description="Nudix hydrolase domain-containing protein" evidence="1">
    <location>
        <begin position="25"/>
        <end position="868"/>
    </location>
</feature>
<protein>
    <recommendedName>
        <fullName evidence="2">Nudix hydrolase domain-containing protein</fullName>
    </recommendedName>
</protein>
<dbReference type="Proteomes" id="UP000290189">
    <property type="component" value="Unassembled WGS sequence"/>
</dbReference>
<dbReference type="AlphaFoldDB" id="A0A3P3YPB8"/>
<dbReference type="PROSITE" id="PS51257">
    <property type="entry name" value="PROKAR_LIPOPROTEIN"/>
    <property type="match status" value="1"/>
</dbReference>
<keyword evidence="1" id="KW-0732">Signal</keyword>
<feature type="domain" description="Nudix hydrolase" evidence="2">
    <location>
        <begin position="55"/>
        <end position="191"/>
    </location>
</feature>
<dbReference type="Pfam" id="PF00293">
    <property type="entry name" value="NUDIX"/>
    <property type="match status" value="4"/>
</dbReference>
<feature type="domain" description="Nudix hydrolase" evidence="2">
    <location>
        <begin position="688"/>
        <end position="825"/>
    </location>
</feature>
<dbReference type="PROSITE" id="PS51462">
    <property type="entry name" value="NUDIX"/>
    <property type="match status" value="4"/>
</dbReference>
<dbReference type="InterPro" id="IPR015797">
    <property type="entry name" value="NUDIX_hydrolase-like_dom_sf"/>
</dbReference>
<dbReference type="Gene3D" id="3.90.79.10">
    <property type="entry name" value="Nucleoside Triphosphate Pyrophosphohydrolase"/>
    <property type="match status" value="4"/>
</dbReference>
<evidence type="ECO:0000256" key="1">
    <source>
        <dbReference type="SAM" id="SignalP"/>
    </source>
</evidence>
<dbReference type="SUPFAM" id="SSF55811">
    <property type="entry name" value="Nudix"/>
    <property type="match status" value="4"/>
</dbReference>
<geneLocation type="mitochondrion" evidence="3"/>
<sequence>MTSSRMPRAHSIWLIFMVAAVASACDEVELVKGAPATSTPRRVQAEGMLRYGFAMAHLMVDVCIVGLRAGIPHVLLIERAAGPFQNHWAFSGGSVNVSADEPLIDAAYRSLENQTSLSRNEAGLNLQPIGYRASAERDPRGYTATFLFMSHVDMDRVSHLASRSVREAWFPVNSLVAYSAGRRVPVLGERELPMSINAQPGIPVLAAGIGGIPMAFDHFDILQNEIREGFLTIPPPTGWRPVFWNLFGKDALHPFQAHVKPESFKDVIEFEGNAPGSVPDVGRSSHDLSGMSLLIVDICVLGLKGGIPHILLVKRRFSPFEKYWALPGVFVHASDGEQVKHAAQRKLGDEMSLTDVDLQPAGYSVNTRRDPRGPTATFVFTSVVDMTEVQPTLPDDAKALAWFPIRSDCIDDGGQETLDIFVPLAFDHDRILESQVLPSLQSLLYPTNNWRDHCLPSRRPHTVLAVNALLSTDIPETSPRPSAGYGEFRYNFAMASLSVSLCIIGVRDGVPHALLAERAGRPYSNHWILPGGRVNIAQGETLIDAAYRELEGASHQLHVEPIGYRAGAERDPRGYTVSFVFMVFVDMERVQPVAGRSFRQAWFPVRSLKAYSENDYVPILGDPELSGWTAAGMPVLGSGTRPAQRSRKWSTNLGNVGFAVFRNKIERIPPKAPNPVPVHGKYRYDYAMAQLTADICIIGLKNDVPHILLIQRGNYPYKNYWAFPGGFLDVKDGESAIQAAHRELEEETSLTGLDLTPLGYSASAERDPRGYTATFVFISGVVDMDKAKPKAADDAKKVAWFPVHSLSAYVRGQAPPNFGSDTFTETTDTGVNIAREDTIAVPLAFDHYHILQSQVILALQDLVAPTHF</sequence>
<evidence type="ECO:0000259" key="2">
    <source>
        <dbReference type="PROSITE" id="PS51462"/>
    </source>
</evidence>
<accession>A0A3P3YPB8</accession>
<reference evidence="3 4" key="1">
    <citation type="submission" date="2018-03" db="EMBL/GenBank/DDBJ databases">
        <authorList>
            <person name="Fogelqvist J."/>
        </authorList>
    </citation>
    <scope>NUCLEOTIDE SEQUENCE [LARGE SCALE GENOMIC DNA]</scope>
</reference>
<dbReference type="PANTHER" id="PTHR43736:SF5">
    <property type="entry name" value="NUDIX HYDROLASE DOMAIN-CONTAINING PROTEIN"/>
    <property type="match status" value="1"/>
</dbReference>
<gene>
    <name evidence="3" type="ORF">PLBR_LOCUS8865</name>
</gene>
<feature type="domain" description="Nudix hydrolase" evidence="2">
    <location>
        <begin position="291"/>
        <end position="427"/>
    </location>
</feature>
<dbReference type="InterPro" id="IPR000086">
    <property type="entry name" value="NUDIX_hydrolase_dom"/>
</dbReference>